<evidence type="ECO:0000256" key="1">
    <source>
        <dbReference type="ARBA" id="ARBA00022448"/>
    </source>
</evidence>
<dbReference type="InterPro" id="IPR032823">
    <property type="entry name" value="BCA_ABC_TP_C"/>
</dbReference>
<dbReference type="RefSeq" id="WP_055117091.1">
    <property type="nucleotide sequence ID" value="NZ_CANKXR010000009.1"/>
</dbReference>
<keyword evidence="2" id="KW-0547">Nucleotide-binding</keyword>
<dbReference type="OrthoDB" id="9806149at2"/>
<evidence type="ECO:0000313" key="5">
    <source>
        <dbReference type="EMBL" id="CTQ76315.1"/>
    </source>
</evidence>
<protein>
    <submittedName>
        <fullName evidence="5">Lipopolysaccharide export system ATP-binding protein LptB</fullName>
        <ecNumber evidence="5">3.6.3.-</ecNumber>
    </submittedName>
</protein>
<sequence>MTAILTLEGLVKNFGSLRVTDNVSLELRSNECHALIGPNGAGKSTLINLVSGSLGVEKGKVVLDGTDISSYSRPQRALAGLGRTFQITTIIPGFTVLENAALSAQAKDGSSHRFFGIAAAEEALNEKARRALAAFDLGHRQNVRAGDLSHGEHRQLELAMAMVGDPKVLLLDEPMAGMGMGEGRALTETLLTLKKSTPMLLVEHDMEAVFKLADRISVLASGRIVATGTPDEVRADEDARAAYLGSEAS</sequence>
<evidence type="ECO:0000256" key="2">
    <source>
        <dbReference type="ARBA" id="ARBA00022741"/>
    </source>
</evidence>
<evidence type="ECO:0000259" key="4">
    <source>
        <dbReference type="PROSITE" id="PS50893"/>
    </source>
</evidence>
<dbReference type="GO" id="GO:0016887">
    <property type="term" value="F:ATP hydrolysis activity"/>
    <property type="evidence" value="ECO:0007669"/>
    <property type="project" value="InterPro"/>
</dbReference>
<feature type="domain" description="ABC transporter" evidence="4">
    <location>
        <begin position="5"/>
        <end position="246"/>
    </location>
</feature>
<organism evidence="5 6">
    <name type="scientific">Roseibium album</name>
    <dbReference type="NCBI Taxonomy" id="311410"/>
    <lineage>
        <taxon>Bacteria</taxon>
        <taxon>Pseudomonadati</taxon>
        <taxon>Pseudomonadota</taxon>
        <taxon>Alphaproteobacteria</taxon>
        <taxon>Hyphomicrobiales</taxon>
        <taxon>Stappiaceae</taxon>
        <taxon>Roseibium</taxon>
    </lineage>
</organism>
<evidence type="ECO:0000256" key="3">
    <source>
        <dbReference type="ARBA" id="ARBA00022840"/>
    </source>
</evidence>
<name>A0A0M7AMM2_9HYPH</name>
<dbReference type="Proteomes" id="UP000049983">
    <property type="component" value="Unassembled WGS sequence"/>
</dbReference>
<dbReference type="SUPFAM" id="SSF52540">
    <property type="entry name" value="P-loop containing nucleoside triphosphate hydrolases"/>
    <property type="match status" value="1"/>
</dbReference>
<keyword evidence="5" id="KW-0378">Hydrolase</keyword>
<dbReference type="PANTHER" id="PTHR45772:SF2">
    <property type="entry name" value="ABC TRANSPORTER ATP-BINDING PROTEIN"/>
    <property type="match status" value="1"/>
</dbReference>
<dbReference type="GeneID" id="97671982"/>
<evidence type="ECO:0000313" key="6">
    <source>
        <dbReference type="Proteomes" id="UP000049983"/>
    </source>
</evidence>
<dbReference type="GO" id="GO:0005524">
    <property type="term" value="F:ATP binding"/>
    <property type="evidence" value="ECO:0007669"/>
    <property type="project" value="UniProtKB-KW"/>
</dbReference>
<keyword evidence="1" id="KW-0813">Transport</keyword>
<dbReference type="PANTHER" id="PTHR45772">
    <property type="entry name" value="CONSERVED COMPONENT OF ABC TRANSPORTER FOR NATURAL AMINO ACIDS-RELATED"/>
    <property type="match status" value="1"/>
</dbReference>
<proteinExistence type="predicted"/>
<reference evidence="6" key="1">
    <citation type="submission" date="2015-07" db="EMBL/GenBank/DDBJ databases">
        <authorList>
            <person name="Rodrigo-Torres Lidia"/>
            <person name="Arahal R.David."/>
        </authorList>
    </citation>
    <scope>NUCLEOTIDE SEQUENCE [LARGE SCALE GENOMIC DNA]</scope>
    <source>
        <strain evidence="6">CECT 5096</strain>
    </source>
</reference>
<dbReference type="CDD" id="cd03219">
    <property type="entry name" value="ABC_Mj1267_LivG_branched"/>
    <property type="match status" value="1"/>
</dbReference>
<dbReference type="Pfam" id="PF00005">
    <property type="entry name" value="ABC_tran"/>
    <property type="match status" value="1"/>
</dbReference>
<dbReference type="InterPro" id="IPR027417">
    <property type="entry name" value="P-loop_NTPase"/>
</dbReference>
<gene>
    <name evidence="5" type="primary">lptB_6</name>
    <name evidence="5" type="ORF">LA5096_04699</name>
</gene>
<dbReference type="InterPro" id="IPR003593">
    <property type="entry name" value="AAA+_ATPase"/>
</dbReference>
<keyword evidence="3 5" id="KW-0067">ATP-binding</keyword>
<dbReference type="STRING" id="311410.LA5095_03417"/>
<dbReference type="PROSITE" id="PS50893">
    <property type="entry name" value="ABC_TRANSPORTER_2"/>
    <property type="match status" value="1"/>
</dbReference>
<dbReference type="Gene3D" id="3.40.50.300">
    <property type="entry name" value="P-loop containing nucleotide triphosphate hydrolases"/>
    <property type="match status" value="1"/>
</dbReference>
<dbReference type="EMBL" id="CXWC01000013">
    <property type="protein sequence ID" value="CTQ76315.1"/>
    <property type="molecule type" value="Genomic_DNA"/>
</dbReference>
<dbReference type="SMART" id="SM00382">
    <property type="entry name" value="AAA"/>
    <property type="match status" value="1"/>
</dbReference>
<accession>A0A0M7AMM2</accession>
<dbReference type="EC" id="3.6.3.-" evidence="5"/>
<dbReference type="GO" id="GO:0005886">
    <property type="term" value="C:plasma membrane"/>
    <property type="evidence" value="ECO:0007669"/>
    <property type="project" value="TreeGrafter"/>
</dbReference>
<dbReference type="InterPro" id="IPR003439">
    <property type="entry name" value="ABC_transporter-like_ATP-bd"/>
</dbReference>
<dbReference type="Pfam" id="PF12399">
    <property type="entry name" value="BCA_ABC_TP_C"/>
    <property type="match status" value="1"/>
</dbReference>
<dbReference type="AlphaFoldDB" id="A0A0M7AMM2"/>
<dbReference type="InterPro" id="IPR051120">
    <property type="entry name" value="ABC_AA/LPS_Transport"/>
</dbReference>
<keyword evidence="6" id="KW-1185">Reference proteome</keyword>